<dbReference type="SUPFAM" id="SSF56112">
    <property type="entry name" value="Protein kinase-like (PK-like)"/>
    <property type="match status" value="1"/>
</dbReference>
<sequence>MESSKEIFASSPDQTSSNNSNHSPNFNDNLKFIDFSRFEKISGLNNNLNDLGIELFKAYWKDTNSLVILKKFHSQYLENIKSFYKVCYHQNILPIYGFSKKPDSEDYFLITEYANGGNLRNYLKEHFYRLSWNDKMRFATDLTSGLQYIHNYGIVHLTLVRTVLFFYYNICKSAFSTIGYRSIPNDWMHPYNIFVHNNRLLIGDIGLSKPMTDVSIPENFKILPYIEPDLTFPCDKKSNIYSLGFILYELSSGKPSFISVRHDLKLRKKLLSGEREKPVAGTPIEYIDLYEQCWDDDPLTRPSTEDILSRLGRMNLSSIYEDIEIKTLKTNNEKKNVNNNINNINNKKNEFDVVSEASTQNRLDSVVLDFGGGVDSGFGSVTRKTIKAKGREREKMSTFTMLTKMQDHFWSFPMLDVCNSFNSLCIFRRLSNKTY</sequence>
<evidence type="ECO:0000313" key="4">
    <source>
        <dbReference type="Proteomes" id="UP000247702"/>
    </source>
</evidence>
<dbReference type="InterPro" id="IPR050167">
    <property type="entry name" value="Ser_Thr_protein_kinase"/>
</dbReference>
<dbReference type="Pfam" id="PF00069">
    <property type="entry name" value="Pkinase"/>
    <property type="match status" value="1"/>
</dbReference>
<dbReference type="InterPro" id="IPR001245">
    <property type="entry name" value="Ser-Thr/Tyr_kinase_cat_dom"/>
</dbReference>
<dbReference type="InterPro" id="IPR011009">
    <property type="entry name" value="Kinase-like_dom_sf"/>
</dbReference>
<dbReference type="GO" id="GO:0005737">
    <property type="term" value="C:cytoplasm"/>
    <property type="evidence" value="ECO:0007669"/>
    <property type="project" value="TreeGrafter"/>
</dbReference>
<reference evidence="3 4" key="1">
    <citation type="submission" date="2017-11" db="EMBL/GenBank/DDBJ databases">
        <title>The genome of Rhizophagus clarus HR1 reveals common genetic basis of auxotrophy among arbuscular mycorrhizal fungi.</title>
        <authorList>
            <person name="Kobayashi Y."/>
        </authorList>
    </citation>
    <scope>NUCLEOTIDE SEQUENCE [LARGE SCALE GENOMIC DNA]</scope>
    <source>
        <strain evidence="3 4">HR1</strain>
    </source>
</reference>
<dbReference type="PANTHER" id="PTHR23257">
    <property type="entry name" value="SERINE-THREONINE PROTEIN KINASE"/>
    <property type="match status" value="1"/>
</dbReference>
<organism evidence="3 4">
    <name type="scientific">Rhizophagus clarus</name>
    <dbReference type="NCBI Taxonomy" id="94130"/>
    <lineage>
        <taxon>Eukaryota</taxon>
        <taxon>Fungi</taxon>
        <taxon>Fungi incertae sedis</taxon>
        <taxon>Mucoromycota</taxon>
        <taxon>Glomeromycotina</taxon>
        <taxon>Glomeromycetes</taxon>
        <taxon>Glomerales</taxon>
        <taxon>Glomeraceae</taxon>
        <taxon>Rhizophagus</taxon>
    </lineage>
</organism>
<evidence type="ECO:0000259" key="2">
    <source>
        <dbReference type="PROSITE" id="PS50011"/>
    </source>
</evidence>
<evidence type="ECO:0000313" key="3">
    <source>
        <dbReference type="EMBL" id="GBC02335.1"/>
    </source>
</evidence>
<feature type="domain" description="Protein kinase" evidence="2">
    <location>
        <begin position="27"/>
        <end position="316"/>
    </location>
</feature>
<dbReference type="InterPro" id="IPR000719">
    <property type="entry name" value="Prot_kinase_dom"/>
</dbReference>
<dbReference type="Gene3D" id="1.10.510.10">
    <property type="entry name" value="Transferase(Phosphotransferase) domain 1"/>
    <property type="match status" value="1"/>
</dbReference>
<protein>
    <recommendedName>
        <fullName evidence="2">Protein kinase domain-containing protein</fullName>
    </recommendedName>
</protein>
<dbReference type="Pfam" id="PF07714">
    <property type="entry name" value="PK_Tyr_Ser-Thr"/>
    <property type="match status" value="1"/>
</dbReference>
<proteinExistence type="predicted"/>
<gene>
    <name evidence="3" type="ORF">RclHR1_04580003</name>
</gene>
<dbReference type="GO" id="GO:0004672">
    <property type="term" value="F:protein kinase activity"/>
    <property type="evidence" value="ECO:0007669"/>
    <property type="project" value="InterPro"/>
</dbReference>
<dbReference type="EMBL" id="BEXD01003824">
    <property type="protein sequence ID" value="GBC02335.1"/>
    <property type="molecule type" value="Genomic_DNA"/>
</dbReference>
<feature type="region of interest" description="Disordered" evidence="1">
    <location>
        <begin position="1"/>
        <end position="23"/>
    </location>
</feature>
<evidence type="ECO:0000256" key="1">
    <source>
        <dbReference type="SAM" id="MobiDB-lite"/>
    </source>
</evidence>
<name>A0A2Z6RVK3_9GLOM</name>
<dbReference type="GO" id="GO:0005524">
    <property type="term" value="F:ATP binding"/>
    <property type="evidence" value="ECO:0007669"/>
    <property type="project" value="InterPro"/>
</dbReference>
<comment type="caution">
    <text evidence="3">The sequence shown here is derived from an EMBL/GenBank/DDBJ whole genome shotgun (WGS) entry which is preliminary data.</text>
</comment>
<dbReference type="Proteomes" id="UP000247702">
    <property type="component" value="Unassembled WGS sequence"/>
</dbReference>
<accession>A0A2Z6RVK3</accession>
<dbReference type="GO" id="GO:0007165">
    <property type="term" value="P:signal transduction"/>
    <property type="evidence" value="ECO:0007669"/>
    <property type="project" value="TreeGrafter"/>
</dbReference>
<dbReference type="AlphaFoldDB" id="A0A2Z6RVK3"/>
<keyword evidence="4" id="KW-1185">Reference proteome</keyword>
<dbReference type="PROSITE" id="PS50011">
    <property type="entry name" value="PROTEIN_KINASE_DOM"/>
    <property type="match status" value="1"/>
</dbReference>